<keyword evidence="2" id="KW-0547">Nucleotide-binding</keyword>
<dbReference type="InterPro" id="IPR002761">
    <property type="entry name" value="Diphthami_syn_dom"/>
</dbReference>
<dbReference type="RefSeq" id="WP_265126710.1">
    <property type="nucleotide sequence ID" value="NZ_JAPCHY010000003.1"/>
</dbReference>
<accession>A0ABT3JTJ2</accession>
<gene>
    <name evidence="2" type="ORF">OK345_04405</name>
</gene>
<evidence type="ECO:0000313" key="3">
    <source>
        <dbReference type="Proteomes" id="UP001209922"/>
    </source>
</evidence>
<dbReference type="InterPro" id="IPR014729">
    <property type="entry name" value="Rossmann-like_a/b/a_fold"/>
</dbReference>
<sequence length="223" mass="24160">MPVPVLLSWSGGKDAAWTLHVLRQSGQFEVVGLLASIESDSGRAAMQGIAREVLQAQADAAGLPLIEVPQPAMPSNAVYEAALAQAAAQARQRWPGISRIAFGDLLLQDIRDYRQALWARWGWSIDTPLFDSDTAALARAMIDGGLQATLCCIDTRRLPPEFAGRRFDAALLDDLPPGVDRCGENGEFHTCVHAGPMFAAPLRLHVGAQTRDGDFLRTDFRLA</sequence>
<protein>
    <submittedName>
        <fullName evidence="2">ATP-binding protein</fullName>
    </submittedName>
</protein>
<reference evidence="2 3" key="1">
    <citation type="submission" date="2022-10" db="EMBL/GenBank/DDBJ databases">
        <title>Xanthomonas sp. H13-6.</title>
        <authorList>
            <person name="Liu X."/>
            <person name="Deng Z."/>
            <person name="Jiang Y."/>
            <person name="Yu T."/>
            <person name="Ai J."/>
        </authorList>
    </citation>
    <scope>NUCLEOTIDE SEQUENCE [LARGE SCALE GENOMIC DNA]</scope>
    <source>
        <strain evidence="2 3">H13-6</strain>
    </source>
</reference>
<organism evidence="2 3">
    <name type="scientific">Xanthomonas chitinilytica</name>
    <dbReference type="NCBI Taxonomy" id="2989819"/>
    <lineage>
        <taxon>Bacteria</taxon>
        <taxon>Pseudomonadati</taxon>
        <taxon>Pseudomonadota</taxon>
        <taxon>Gammaproteobacteria</taxon>
        <taxon>Lysobacterales</taxon>
        <taxon>Lysobacteraceae</taxon>
        <taxon>Xanthomonas</taxon>
    </lineage>
</organism>
<dbReference type="SUPFAM" id="SSF52402">
    <property type="entry name" value="Adenine nucleotide alpha hydrolases-like"/>
    <property type="match status" value="1"/>
</dbReference>
<dbReference type="EMBL" id="JAPCHY010000003">
    <property type="protein sequence ID" value="MCW4471748.1"/>
    <property type="molecule type" value="Genomic_DNA"/>
</dbReference>
<keyword evidence="3" id="KW-1185">Reference proteome</keyword>
<feature type="domain" description="Diphthamide synthase" evidence="1">
    <location>
        <begin position="8"/>
        <end position="204"/>
    </location>
</feature>
<evidence type="ECO:0000259" key="1">
    <source>
        <dbReference type="Pfam" id="PF01902"/>
    </source>
</evidence>
<proteinExistence type="predicted"/>
<name>A0ABT3JTJ2_9XANT</name>
<comment type="caution">
    <text evidence="2">The sequence shown here is derived from an EMBL/GenBank/DDBJ whole genome shotgun (WGS) entry which is preliminary data.</text>
</comment>
<dbReference type="Proteomes" id="UP001209922">
    <property type="component" value="Unassembled WGS sequence"/>
</dbReference>
<dbReference type="Pfam" id="PF01902">
    <property type="entry name" value="Diphthami_syn_2"/>
    <property type="match status" value="1"/>
</dbReference>
<dbReference type="GO" id="GO:0005524">
    <property type="term" value="F:ATP binding"/>
    <property type="evidence" value="ECO:0007669"/>
    <property type="project" value="UniProtKB-KW"/>
</dbReference>
<keyword evidence="2" id="KW-0067">ATP-binding</keyword>
<evidence type="ECO:0000313" key="2">
    <source>
        <dbReference type="EMBL" id="MCW4471748.1"/>
    </source>
</evidence>
<dbReference type="Gene3D" id="3.90.1490.10">
    <property type="entry name" value="putative n-type atp pyrophosphatase, domain 2"/>
    <property type="match status" value="1"/>
</dbReference>
<dbReference type="Gene3D" id="3.40.50.620">
    <property type="entry name" value="HUPs"/>
    <property type="match status" value="1"/>
</dbReference>